<dbReference type="EMBL" id="VUMX01000001">
    <property type="protein sequence ID" value="MST86232.1"/>
    <property type="molecule type" value="Genomic_DNA"/>
</dbReference>
<feature type="transmembrane region" description="Helical" evidence="6">
    <location>
        <begin position="50"/>
        <end position="67"/>
    </location>
</feature>
<feature type="transmembrane region" description="Helical" evidence="6">
    <location>
        <begin position="352"/>
        <end position="370"/>
    </location>
</feature>
<dbReference type="Proteomes" id="UP000438120">
    <property type="component" value="Unassembled WGS sequence"/>
</dbReference>
<evidence type="ECO:0000256" key="3">
    <source>
        <dbReference type="ARBA" id="ARBA00022692"/>
    </source>
</evidence>
<feature type="transmembrane region" description="Helical" evidence="6">
    <location>
        <begin position="321"/>
        <end position="340"/>
    </location>
</feature>
<protein>
    <submittedName>
        <fullName evidence="7">Oligosaccharide flippase family protein</fullName>
    </submittedName>
</protein>
<feature type="transmembrane region" description="Helical" evidence="6">
    <location>
        <begin position="12"/>
        <end position="30"/>
    </location>
</feature>
<proteinExistence type="predicted"/>
<keyword evidence="8" id="KW-1185">Reference proteome</keyword>
<dbReference type="PANTHER" id="PTHR30250">
    <property type="entry name" value="PST FAMILY PREDICTED COLANIC ACID TRANSPORTER"/>
    <property type="match status" value="1"/>
</dbReference>
<dbReference type="GO" id="GO:0005886">
    <property type="term" value="C:plasma membrane"/>
    <property type="evidence" value="ECO:0007669"/>
    <property type="project" value="UniProtKB-SubCell"/>
</dbReference>
<dbReference type="PANTHER" id="PTHR30250:SF11">
    <property type="entry name" value="O-ANTIGEN TRANSPORTER-RELATED"/>
    <property type="match status" value="1"/>
</dbReference>
<accession>A0A6A8MC50</accession>
<name>A0A6A8MC50_9LACO</name>
<evidence type="ECO:0000256" key="6">
    <source>
        <dbReference type="SAM" id="Phobius"/>
    </source>
</evidence>
<evidence type="ECO:0000313" key="8">
    <source>
        <dbReference type="Proteomes" id="UP000438120"/>
    </source>
</evidence>
<keyword evidence="3 6" id="KW-0812">Transmembrane</keyword>
<evidence type="ECO:0000256" key="1">
    <source>
        <dbReference type="ARBA" id="ARBA00004651"/>
    </source>
</evidence>
<feature type="transmembrane region" description="Helical" evidence="6">
    <location>
        <begin position="143"/>
        <end position="162"/>
    </location>
</feature>
<organism evidence="7 8">
    <name type="scientific">Lactobacillus porci</name>
    <dbReference type="NCBI Taxonomy" id="2012477"/>
    <lineage>
        <taxon>Bacteria</taxon>
        <taxon>Bacillati</taxon>
        <taxon>Bacillota</taxon>
        <taxon>Bacilli</taxon>
        <taxon>Lactobacillales</taxon>
        <taxon>Lactobacillaceae</taxon>
        <taxon>Lactobacillus</taxon>
    </lineage>
</organism>
<feature type="transmembrane region" description="Helical" evidence="6">
    <location>
        <begin position="79"/>
        <end position="107"/>
    </location>
</feature>
<reference evidence="7 8" key="1">
    <citation type="submission" date="2019-08" db="EMBL/GenBank/DDBJ databases">
        <title>In-depth cultivation of the pig gut microbiome towards novel bacterial diversity and tailored functional studies.</title>
        <authorList>
            <person name="Wylensek D."/>
            <person name="Hitch T.C.A."/>
            <person name="Clavel T."/>
        </authorList>
    </citation>
    <scope>NUCLEOTIDE SEQUENCE [LARGE SCALE GENOMIC DNA]</scope>
    <source>
        <strain evidence="7 8">Bifido-178-WT-2B</strain>
    </source>
</reference>
<dbReference type="InterPro" id="IPR050833">
    <property type="entry name" value="Poly_Biosynth_Transport"/>
</dbReference>
<dbReference type="AlphaFoldDB" id="A0A6A8MC50"/>
<feature type="transmembrane region" description="Helical" evidence="6">
    <location>
        <begin position="283"/>
        <end position="301"/>
    </location>
</feature>
<feature type="transmembrane region" description="Helical" evidence="6">
    <location>
        <begin position="113"/>
        <end position="134"/>
    </location>
</feature>
<sequence>MKRTLLNIFYNAVYQIFLVLVPLITVPYLSRVLGPTTYGIYSSVNNTVQFLMIFCVLSLSNIGVRTISKARAKGQRQELTAAFWGLWYFQFLGGLVMVAGTILVCVIFKVRYWFYFILMTPYLVAAQFDISWFFQGLADFGRVVLRNTIVKLVSVVFILLLVKSPGDLWKYFLIMSVSTMLGSFVFWFSIRQYVGKPTRHFYRLAETRKAIMILMIPQIATQIYTSLDKPILGLFQSTAQVSFYDNSQRISNMLLGVITSISLVIMPQMAIQDKKTQKTVLKKSLEATVMLGTLFAAVVMVNTREFVPFFFGKKYIPMTPLMFWFTLTIILIPTGGVFANQFALANKRDKDYAIPVTIGAVLELALSWLLDRPFGALGAMIAILTTELVVLFLRCWIVRDGYDFRYTFSEVPKCFAAMLICLALGLWWPIPRIGSAFVDMVVKSLVIIAVYALSLYLFKFDLNEDVVRVLKRYQKKA</sequence>
<evidence type="ECO:0000256" key="2">
    <source>
        <dbReference type="ARBA" id="ARBA00022475"/>
    </source>
</evidence>
<dbReference type="InterPro" id="IPR002797">
    <property type="entry name" value="Polysacc_synth"/>
</dbReference>
<feature type="transmembrane region" description="Helical" evidence="6">
    <location>
        <begin position="250"/>
        <end position="271"/>
    </location>
</feature>
<dbReference type="OrthoDB" id="9815702at2"/>
<evidence type="ECO:0000256" key="4">
    <source>
        <dbReference type="ARBA" id="ARBA00022989"/>
    </source>
</evidence>
<gene>
    <name evidence="7" type="ORF">FYJ62_00845</name>
</gene>
<feature type="transmembrane region" description="Helical" evidence="6">
    <location>
        <begin position="210"/>
        <end position="227"/>
    </location>
</feature>
<feature type="transmembrane region" description="Helical" evidence="6">
    <location>
        <begin position="436"/>
        <end position="458"/>
    </location>
</feature>
<dbReference type="RefSeq" id="WP_154546886.1">
    <property type="nucleotide sequence ID" value="NZ_VUMX01000001.1"/>
</dbReference>
<comment type="caution">
    <text evidence="7">The sequence shown here is derived from an EMBL/GenBank/DDBJ whole genome shotgun (WGS) entry which is preliminary data.</text>
</comment>
<evidence type="ECO:0000256" key="5">
    <source>
        <dbReference type="ARBA" id="ARBA00023136"/>
    </source>
</evidence>
<keyword evidence="5 6" id="KW-0472">Membrane</keyword>
<feature type="transmembrane region" description="Helical" evidence="6">
    <location>
        <begin position="414"/>
        <end position="430"/>
    </location>
</feature>
<keyword evidence="4 6" id="KW-1133">Transmembrane helix</keyword>
<feature type="transmembrane region" description="Helical" evidence="6">
    <location>
        <begin position="168"/>
        <end position="190"/>
    </location>
</feature>
<keyword evidence="2" id="KW-1003">Cell membrane</keyword>
<evidence type="ECO:0000313" key="7">
    <source>
        <dbReference type="EMBL" id="MST86232.1"/>
    </source>
</evidence>
<dbReference type="Pfam" id="PF01943">
    <property type="entry name" value="Polysacc_synt"/>
    <property type="match status" value="1"/>
</dbReference>
<comment type="subcellular location">
    <subcellularLocation>
        <location evidence="1">Cell membrane</location>
        <topology evidence="1">Multi-pass membrane protein</topology>
    </subcellularLocation>
</comment>
<feature type="transmembrane region" description="Helical" evidence="6">
    <location>
        <begin position="376"/>
        <end position="393"/>
    </location>
</feature>